<comment type="similarity">
    <text evidence="7">Belongs to the TonB-dependent receptor family.</text>
</comment>
<evidence type="ECO:0000256" key="6">
    <source>
        <dbReference type="ARBA" id="ARBA00023237"/>
    </source>
</evidence>
<dbReference type="InterPro" id="IPR036942">
    <property type="entry name" value="Beta-barrel_TonB_sf"/>
</dbReference>
<name>C6Y216_PEDHD</name>
<keyword evidence="4 7" id="KW-0812">Transmembrane</keyword>
<dbReference type="SUPFAM" id="SSF49464">
    <property type="entry name" value="Carboxypeptidase regulatory domain-like"/>
    <property type="match status" value="1"/>
</dbReference>
<dbReference type="InterPro" id="IPR023996">
    <property type="entry name" value="TonB-dep_OMP_SusC/RagA"/>
</dbReference>
<sequence>MICAFSVLAQQTRKVEGKVTDQTSGDPLIGVSVLVKGTKTGATTDRDGRYAIQVPSQGNSTLVFSYIGYLQREMSVGDKGVVNLSLAEDSKVLNDVVVIGYGTVAKRDLTGAVGSVNMKDLQKAPVKSFDEALAGRVAGVQVASNDGQPGNSFNIVVRGQNSITQDNSPLYVVDGFPLEVSNNNAINPADIESIEVLKDASATAIYGARGANGVILITTKGGKIGAPVISYTGTVGFQQNTKRMDVMSPYEFVRLQEEIDPINTPLLYYKDGKTLDSYKDIKGIDWQDQVFRTAPSTEHNLSLTGGTEKTQYVISGSINSQDGVIINSGFNRYQGRMAITQRVNDKLKVFASIDYSNIKASGTIPTSGTNSATNNLLYSVWGYRPVMGSDGNLLDQLFDPDIDGLNDYRINPVLSSNNELRNATTNNLRINSYAQYAFNKNLTLKVSGGISNNLRRNDVFYNSQTYYGGPSSTNKVNGSIIYTQNTSWLNENILTFAKRFNKVHNLNIVAGITMQEDKYSRYGLAAIQLPNESAGLDGLSQGTPLPVTAESSNSKLLSFLGRVTYDYKSKYLLSASFRADGSSKFLPGKRTSYFPSGSIAWRMSNEDFMKALPFVNDAKLRVGYGVTGNNRVGDFSYLSVLGFPIGGSYGFNNTVSIGAIPLTYGNPDLRWESTAQANIGYDLSLFKDRIGFTADVYRKSTYDLLLNADLPYTTGYETAFKNIGKVRNEGLEFTLNTRNIDNKDFKWSSSFNISFNRSKVMALNAGQSFKTTPISWENSYNATPLYIANVGQPIAQFYGYEFDGVYQYSDFNENSPGVFTLKDDVPNNGNARNSIKPGDIKYKDLDGNLVVDAKDRKVIGRGQPIHVGGFTNNFTYKNFDLSVFLQWSYGNDIYNANRMLFEGNMLDKKNLNQFASYADRWTPDNPSNTLYRVKGQGPAVYSSRVIEDGSFLRIKTVSLGYNFSADVLKRIKLKSLRVSASGQNLYTFTKYTGMDPEVSVRNSALTPGFDYSAYPRARAVVFSLNTSF</sequence>
<dbReference type="InterPro" id="IPR023997">
    <property type="entry name" value="TonB-dep_OMP_SusC/RagA_CS"/>
</dbReference>
<dbReference type="eggNOG" id="COG1629">
    <property type="taxonomic scope" value="Bacteria"/>
</dbReference>
<dbReference type="Pfam" id="PF07715">
    <property type="entry name" value="Plug"/>
    <property type="match status" value="1"/>
</dbReference>
<evidence type="ECO:0000256" key="3">
    <source>
        <dbReference type="ARBA" id="ARBA00022452"/>
    </source>
</evidence>
<comment type="subcellular location">
    <subcellularLocation>
        <location evidence="1 7">Cell outer membrane</location>
        <topology evidence="1 7">Multi-pass membrane protein</topology>
    </subcellularLocation>
</comment>
<dbReference type="Gene3D" id="2.60.40.1120">
    <property type="entry name" value="Carboxypeptidase-like, regulatory domain"/>
    <property type="match status" value="1"/>
</dbReference>
<keyword evidence="5 7" id="KW-0472">Membrane</keyword>
<dbReference type="Gene3D" id="2.40.170.20">
    <property type="entry name" value="TonB-dependent receptor, beta-barrel domain"/>
    <property type="match status" value="1"/>
</dbReference>
<reference evidence="9 10" key="1">
    <citation type="journal article" date="2009" name="Stand. Genomic Sci.">
        <title>Complete genome sequence of Pedobacter heparinus type strain (HIM 762-3).</title>
        <authorList>
            <person name="Han C."/>
            <person name="Spring S."/>
            <person name="Lapidus A."/>
            <person name="Del Rio T.G."/>
            <person name="Tice H."/>
            <person name="Copeland A."/>
            <person name="Cheng J.F."/>
            <person name="Lucas S."/>
            <person name="Chen F."/>
            <person name="Nolan M."/>
            <person name="Bruce D."/>
            <person name="Goodwin L."/>
            <person name="Pitluck S."/>
            <person name="Ivanova N."/>
            <person name="Mavromatis K."/>
            <person name="Mikhailova N."/>
            <person name="Pati A."/>
            <person name="Chen A."/>
            <person name="Palaniappan K."/>
            <person name="Land M."/>
            <person name="Hauser L."/>
            <person name="Chang Y.J."/>
            <person name="Jeffries C.C."/>
            <person name="Saunders E."/>
            <person name="Chertkov O."/>
            <person name="Brettin T."/>
            <person name="Goker M."/>
            <person name="Rohde M."/>
            <person name="Bristow J."/>
            <person name="Eisen J.A."/>
            <person name="Markowitz V."/>
            <person name="Hugenholtz P."/>
            <person name="Kyrpides N.C."/>
            <person name="Klenk H.P."/>
            <person name="Detter J.C."/>
        </authorList>
    </citation>
    <scope>NUCLEOTIDE SEQUENCE [LARGE SCALE GENOMIC DNA]</scope>
    <source>
        <strain evidence="10">ATCC 13125 / DSM 2366 / CIP 104194 / JCM 7457 / NBRC 12017 / NCIMB 9290 / NRRL B-14731 / HIM 762-3</strain>
    </source>
</reference>
<keyword evidence="10" id="KW-1185">Reference proteome</keyword>
<dbReference type="InterPro" id="IPR008969">
    <property type="entry name" value="CarboxyPept-like_regulatory"/>
</dbReference>
<evidence type="ECO:0000256" key="1">
    <source>
        <dbReference type="ARBA" id="ARBA00004571"/>
    </source>
</evidence>
<evidence type="ECO:0000313" key="9">
    <source>
        <dbReference type="EMBL" id="ACU03009.1"/>
    </source>
</evidence>
<feature type="domain" description="TonB-dependent receptor plug" evidence="8">
    <location>
        <begin position="106"/>
        <end position="214"/>
    </location>
</feature>
<dbReference type="InterPro" id="IPR012910">
    <property type="entry name" value="Plug_dom"/>
</dbReference>
<dbReference type="SUPFAM" id="SSF56935">
    <property type="entry name" value="Porins"/>
    <property type="match status" value="1"/>
</dbReference>
<dbReference type="NCBIfam" id="TIGR04056">
    <property type="entry name" value="OMP_RagA_SusC"/>
    <property type="match status" value="1"/>
</dbReference>
<evidence type="ECO:0000313" key="10">
    <source>
        <dbReference type="Proteomes" id="UP000000852"/>
    </source>
</evidence>
<dbReference type="Gene3D" id="2.170.130.10">
    <property type="entry name" value="TonB-dependent receptor, plug domain"/>
    <property type="match status" value="1"/>
</dbReference>
<gene>
    <name evidence="9" type="ordered locus">Phep_0787</name>
</gene>
<evidence type="ECO:0000259" key="8">
    <source>
        <dbReference type="Pfam" id="PF07715"/>
    </source>
</evidence>
<dbReference type="Proteomes" id="UP000000852">
    <property type="component" value="Chromosome"/>
</dbReference>
<dbReference type="FunFam" id="2.170.130.10:FF:000008">
    <property type="entry name" value="SusC/RagA family TonB-linked outer membrane protein"/>
    <property type="match status" value="1"/>
</dbReference>
<dbReference type="EMBL" id="CP001681">
    <property type="protein sequence ID" value="ACU03009.1"/>
    <property type="molecule type" value="Genomic_DNA"/>
</dbReference>
<dbReference type="AlphaFoldDB" id="C6Y216"/>
<dbReference type="NCBIfam" id="TIGR04057">
    <property type="entry name" value="SusC_RagA_signa"/>
    <property type="match status" value="1"/>
</dbReference>
<accession>C6Y216</accession>
<evidence type="ECO:0000256" key="7">
    <source>
        <dbReference type="PROSITE-ProRule" id="PRU01360"/>
    </source>
</evidence>
<dbReference type="InterPro" id="IPR037066">
    <property type="entry name" value="Plug_dom_sf"/>
</dbReference>
<dbReference type="eggNOG" id="COG4771">
    <property type="taxonomic scope" value="Bacteria"/>
</dbReference>
<dbReference type="Pfam" id="PF13715">
    <property type="entry name" value="CarbopepD_reg_2"/>
    <property type="match status" value="1"/>
</dbReference>
<dbReference type="STRING" id="485917.Phep_0787"/>
<dbReference type="InterPro" id="IPR039426">
    <property type="entry name" value="TonB-dep_rcpt-like"/>
</dbReference>
<keyword evidence="2 7" id="KW-0813">Transport</keyword>
<dbReference type="PROSITE" id="PS52016">
    <property type="entry name" value="TONB_DEPENDENT_REC_3"/>
    <property type="match status" value="1"/>
</dbReference>
<evidence type="ECO:0000256" key="5">
    <source>
        <dbReference type="ARBA" id="ARBA00023136"/>
    </source>
</evidence>
<protein>
    <submittedName>
        <fullName evidence="9">TonB-dependent receptor plug</fullName>
    </submittedName>
</protein>
<dbReference type="KEGG" id="phe:Phep_0787"/>
<organism evidence="9 10">
    <name type="scientific">Pedobacter heparinus (strain ATCC 13125 / DSM 2366 / CIP 104194 / JCM 7457 / NBRC 12017 / NCIMB 9290 / NRRL B-14731 / HIM 762-3)</name>
    <dbReference type="NCBI Taxonomy" id="485917"/>
    <lineage>
        <taxon>Bacteria</taxon>
        <taxon>Pseudomonadati</taxon>
        <taxon>Bacteroidota</taxon>
        <taxon>Sphingobacteriia</taxon>
        <taxon>Sphingobacteriales</taxon>
        <taxon>Sphingobacteriaceae</taxon>
        <taxon>Pedobacter</taxon>
    </lineage>
</organism>
<keyword evidence="6 7" id="KW-0998">Cell outer membrane</keyword>
<proteinExistence type="inferred from homology"/>
<evidence type="ECO:0000256" key="2">
    <source>
        <dbReference type="ARBA" id="ARBA00022448"/>
    </source>
</evidence>
<keyword evidence="3 7" id="KW-1134">Transmembrane beta strand</keyword>
<evidence type="ECO:0000256" key="4">
    <source>
        <dbReference type="ARBA" id="ARBA00022692"/>
    </source>
</evidence>
<dbReference type="HOGENOM" id="CLU_004317_0_2_10"/>
<dbReference type="GO" id="GO:0009279">
    <property type="term" value="C:cell outer membrane"/>
    <property type="evidence" value="ECO:0007669"/>
    <property type="project" value="UniProtKB-SubCell"/>
</dbReference>
<keyword evidence="9" id="KW-0675">Receptor</keyword>